<protein>
    <submittedName>
        <fullName evidence="1">Uncharacterized protein</fullName>
    </submittedName>
</protein>
<evidence type="ECO:0000313" key="2">
    <source>
        <dbReference type="Proteomes" id="UP001372338"/>
    </source>
</evidence>
<dbReference type="Proteomes" id="UP001372338">
    <property type="component" value="Unassembled WGS sequence"/>
</dbReference>
<keyword evidence="2" id="KW-1185">Reference proteome</keyword>
<gene>
    <name evidence="1" type="ORF">RIF29_41083</name>
</gene>
<evidence type="ECO:0000313" key="1">
    <source>
        <dbReference type="EMBL" id="KAK7246223.1"/>
    </source>
</evidence>
<proteinExistence type="predicted"/>
<dbReference type="EMBL" id="JAYWIO010000008">
    <property type="protein sequence ID" value="KAK7246223.1"/>
    <property type="molecule type" value="Genomic_DNA"/>
</dbReference>
<comment type="caution">
    <text evidence="1">The sequence shown here is derived from an EMBL/GenBank/DDBJ whole genome shotgun (WGS) entry which is preliminary data.</text>
</comment>
<sequence length="70" mass="8090">MFPRFVFMISKSKSYRCVNAHSRIHSCKRRSCEGGDSRKRAFASPHRFSKHVLTSTDLERLSFMNGAPLQ</sequence>
<reference evidence="1 2" key="1">
    <citation type="submission" date="2024-01" db="EMBL/GenBank/DDBJ databases">
        <title>The genomes of 5 underutilized Papilionoideae crops provide insights into root nodulation and disease resistanc.</title>
        <authorList>
            <person name="Yuan L."/>
        </authorList>
    </citation>
    <scope>NUCLEOTIDE SEQUENCE [LARGE SCALE GENOMIC DNA]</scope>
    <source>
        <strain evidence="1">ZHUSHIDOU_FW_LH</strain>
        <tissue evidence="1">Leaf</tissue>
    </source>
</reference>
<organism evidence="1 2">
    <name type="scientific">Crotalaria pallida</name>
    <name type="common">Smooth rattlebox</name>
    <name type="synonym">Crotalaria striata</name>
    <dbReference type="NCBI Taxonomy" id="3830"/>
    <lineage>
        <taxon>Eukaryota</taxon>
        <taxon>Viridiplantae</taxon>
        <taxon>Streptophyta</taxon>
        <taxon>Embryophyta</taxon>
        <taxon>Tracheophyta</taxon>
        <taxon>Spermatophyta</taxon>
        <taxon>Magnoliopsida</taxon>
        <taxon>eudicotyledons</taxon>
        <taxon>Gunneridae</taxon>
        <taxon>Pentapetalae</taxon>
        <taxon>rosids</taxon>
        <taxon>fabids</taxon>
        <taxon>Fabales</taxon>
        <taxon>Fabaceae</taxon>
        <taxon>Papilionoideae</taxon>
        <taxon>50 kb inversion clade</taxon>
        <taxon>genistoids sensu lato</taxon>
        <taxon>core genistoids</taxon>
        <taxon>Crotalarieae</taxon>
        <taxon>Crotalaria</taxon>
    </lineage>
</organism>
<accession>A0AAN9E4B4</accession>
<name>A0AAN9E4B4_CROPI</name>
<dbReference type="AlphaFoldDB" id="A0AAN9E4B4"/>